<gene>
    <name evidence="2" type="ORF">GPM918_LOCUS125</name>
    <name evidence="3" type="ORF">OVA965_LOCUS1513</name>
    <name evidence="4" type="ORF">SRO942_LOCUS126</name>
    <name evidence="5" type="ORF">TMI583_LOCUS1513</name>
</gene>
<dbReference type="Proteomes" id="UP000682733">
    <property type="component" value="Unassembled WGS sequence"/>
</dbReference>
<dbReference type="EMBL" id="CAJNOK010000282">
    <property type="protein sequence ID" value="CAF0742271.1"/>
    <property type="molecule type" value="Genomic_DNA"/>
</dbReference>
<evidence type="ECO:0008006" key="7">
    <source>
        <dbReference type="Google" id="ProtNLM"/>
    </source>
</evidence>
<reference evidence="2" key="1">
    <citation type="submission" date="2021-02" db="EMBL/GenBank/DDBJ databases">
        <authorList>
            <person name="Nowell W R."/>
        </authorList>
    </citation>
    <scope>NUCLEOTIDE SEQUENCE</scope>
</reference>
<dbReference type="Proteomes" id="UP000663829">
    <property type="component" value="Unassembled WGS sequence"/>
</dbReference>
<dbReference type="InterPro" id="IPR024185">
    <property type="entry name" value="FTHF_cligase-like_sf"/>
</dbReference>
<evidence type="ECO:0000313" key="6">
    <source>
        <dbReference type="Proteomes" id="UP000663829"/>
    </source>
</evidence>
<dbReference type="InterPro" id="IPR037171">
    <property type="entry name" value="NagB/RpiA_transferase-like"/>
</dbReference>
<dbReference type="PANTHER" id="PTHR13017">
    <property type="entry name" value="5-FORMYLTETRAHYDROFOLATE CYCLO-LIGASE-RELATED"/>
    <property type="match status" value="1"/>
</dbReference>
<dbReference type="OrthoDB" id="433414at2759"/>
<dbReference type="PANTHER" id="PTHR13017:SF0">
    <property type="entry name" value="METHENYLTETRAHYDROFOLATE SYNTHASE DOMAIN-CONTAINING PROTEIN"/>
    <property type="match status" value="1"/>
</dbReference>
<evidence type="ECO:0000313" key="5">
    <source>
        <dbReference type="EMBL" id="CAF3519868.1"/>
    </source>
</evidence>
<proteinExistence type="predicted"/>
<dbReference type="GO" id="GO:0005737">
    <property type="term" value="C:cytoplasm"/>
    <property type="evidence" value="ECO:0007669"/>
    <property type="project" value="TreeGrafter"/>
</dbReference>
<dbReference type="Pfam" id="PF01812">
    <property type="entry name" value="5-FTHF_cyc-lig"/>
    <property type="match status" value="1"/>
</dbReference>
<dbReference type="AlphaFoldDB" id="A0A813NGX9"/>
<feature type="region of interest" description="Disordered" evidence="1">
    <location>
        <begin position="248"/>
        <end position="270"/>
    </location>
</feature>
<keyword evidence="6" id="KW-1185">Reference proteome</keyword>
<dbReference type="Proteomes" id="UP000681722">
    <property type="component" value="Unassembled WGS sequence"/>
</dbReference>
<organism evidence="2 6">
    <name type="scientific">Didymodactylos carnosus</name>
    <dbReference type="NCBI Taxonomy" id="1234261"/>
    <lineage>
        <taxon>Eukaryota</taxon>
        <taxon>Metazoa</taxon>
        <taxon>Spiralia</taxon>
        <taxon>Gnathifera</taxon>
        <taxon>Rotifera</taxon>
        <taxon>Eurotatoria</taxon>
        <taxon>Bdelloidea</taxon>
        <taxon>Philodinida</taxon>
        <taxon>Philodinidae</taxon>
        <taxon>Didymodactylos</taxon>
    </lineage>
</organism>
<evidence type="ECO:0000256" key="1">
    <source>
        <dbReference type="SAM" id="MobiDB-lite"/>
    </source>
</evidence>
<dbReference type="Gene3D" id="3.40.50.10420">
    <property type="entry name" value="NagB/RpiA/CoA transferase-like"/>
    <property type="match status" value="1"/>
</dbReference>
<dbReference type="SUPFAM" id="SSF100950">
    <property type="entry name" value="NagB/RpiA/CoA transferase-like"/>
    <property type="match status" value="1"/>
</dbReference>
<dbReference type="InterPro" id="IPR002698">
    <property type="entry name" value="FTHF_cligase"/>
</dbReference>
<dbReference type="EMBL" id="CAJOBA010000282">
    <property type="protein sequence ID" value="CAF3519868.1"/>
    <property type="molecule type" value="Genomic_DNA"/>
</dbReference>
<dbReference type="EMBL" id="CAJOBC010000010">
    <property type="protein sequence ID" value="CAF3516663.1"/>
    <property type="molecule type" value="Genomic_DNA"/>
</dbReference>
<sequence length="570" mass="63696">MRVVVLPVCLLESYPHILLKYDFRLKQQSQTQIQQPTQQSTPSSPAQQQTVLPLSSSKDQYFLTPYCSPIGVEGSVKTVCNIIRRSAVLRKIFDVKDEEEENLENKIDFKGHCRFIAFGPETGKFLFHTSFLCSNSCFVIPDICICALLVNHISSLELNYINMPEPPLSRQQSKISYSRSVSSTSMLSSPLSATGDSPTPSLVQRDLVHLWISIRDIRHKLIHIDRVLKQPGILSKLIHVESWVSSYNEKDSSSPLQTPTTPKNGELNVPPSPLPSLITLTIRHDENIKQTSSPTTNPLAALTTAAQQSLPSLPTRLVKARARTLVWDIMEMKNEVLYPHPVHGRIPNFRNNPDCSANLAQLEEFQRSRVIQICPSLAQEHLRLFSLAEGKVLLTPSPSIDVALFYKLDPKFLNTHELSRAATKSGTAALGTVVNLSAVGNLHVDIVVVASVVVNPITGARLGKGKGYGDLEYAIMHQLGACDESTLVITTVHETQLLDDLPSSVMTDHDLPVNVIITPQRIIYTQNKFQRPCKINWNEIDNDTILNLPVLKEFKRLQQHQQIQQQMVLV</sequence>
<name>A0A813NGX9_9BILA</name>
<evidence type="ECO:0000313" key="3">
    <source>
        <dbReference type="EMBL" id="CAF0742271.1"/>
    </source>
</evidence>
<evidence type="ECO:0000313" key="4">
    <source>
        <dbReference type="EMBL" id="CAF3516663.1"/>
    </source>
</evidence>
<evidence type="ECO:0000313" key="2">
    <source>
        <dbReference type="EMBL" id="CAF0738581.1"/>
    </source>
</evidence>
<accession>A0A813NGX9</accession>
<comment type="caution">
    <text evidence="2">The sequence shown here is derived from an EMBL/GenBank/DDBJ whole genome shotgun (WGS) entry which is preliminary data.</text>
</comment>
<dbReference type="EMBL" id="CAJNOQ010000010">
    <property type="protein sequence ID" value="CAF0738581.1"/>
    <property type="molecule type" value="Genomic_DNA"/>
</dbReference>
<dbReference type="Proteomes" id="UP000677228">
    <property type="component" value="Unassembled WGS sequence"/>
</dbReference>
<protein>
    <recommendedName>
        <fullName evidence="7">5-formyltetrahydrofolate cyclo-ligase</fullName>
    </recommendedName>
</protein>
<feature type="compositionally biased region" description="Polar residues" evidence="1">
    <location>
        <begin position="248"/>
        <end position="263"/>
    </location>
</feature>